<dbReference type="PANTHER" id="PTHR43080">
    <property type="entry name" value="CBS DOMAIN-CONTAINING PROTEIN CBSX3, MITOCHONDRIAL"/>
    <property type="match status" value="1"/>
</dbReference>
<dbReference type="InterPro" id="IPR051257">
    <property type="entry name" value="Diverse_CBS-Domain"/>
</dbReference>
<organism evidence="5 6">
    <name type="scientific">Geodermatophilus aquaeductus</name>
    <dbReference type="NCBI Taxonomy" id="1564161"/>
    <lineage>
        <taxon>Bacteria</taxon>
        <taxon>Bacillati</taxon>
        <taxon>Actinomycetota</taxon>
        <taxon>Actinomycetes</taxon>
        <taxon>Geodermatophilales</taxon>
        <taxon>Geodermatophilaceae</taxon>
        <taxon>Geodermatophilus</taxon>
    </lineage>
</organism>
<reference evidence="5 6" key="1">
    <citation type="submission" date="2017-05" db="EMBL/GenBank/DDBJ databases">
        <authorList>
            <person name="Varghese N."/>
            <person name="Submissions S."/>
        </authorList>
    </citation>
    <scope>NUCLEOTIDE SEQUENCE [LARGE SCALE GENOMIC DNA]</scope>
    <source>
        <strain evidence="5 6">DSM 46834</strain>
    </source>
</reference>
<dbReference type="Pfam" id="PF00571">
    <property type="entry name" value="CBS"/>
    <property type="match status" value="2"/>
</dbReference>
<evidence type="ECO:0000259" key="4">
    <source>
        <dbReference type="PROSITE" id="PS51371"/>
    </source>
</evidence>
<feature type="domain" description="CBS" evidence="4">
    <location>
        <begin position="85"/>
        <end position="141"/>
    </location>
</feature>
<keyword evidence="1 2" id="KW-0129">CBS domain</keyword>
<dbReference type="InterPro" id="IPR046342">
    <property type="entry name" value="CBS_dom_sf"/>
</dbReference>
<sequence>MQVRDVMTRDVVTVGPHTAARYAAEVMAARGFAALPVVDDDDRLVGIVAEADLLRDRIPADPRLHLRRGGDPGVELPPVLVHDVMTREVRAVDVTADAAEVAHIFVEAGLRSMPVTDGGRLVGIVSRRDLLQLLVRSDDDVRRDVLRLVEEYTGDLDAWEVSVDDGRATIRRLRGAPQVSVSTEERALGALARTVGGVERVRVLPPAHQRTPRPDQPATAGVPGSRP</sequence>
<evidence type="ECO:0000256" key="2">
    <source>
        <dbReference type="PROSITE-ProRule" id="PRU00703"/>
    </source>
</evidence>
<dbReference type="SMART" id="SM00116">
    <property type="entry name" value="CBS"/>
    <property type="match status" value="2"/>
</dbReference>
<dbReference type="PROSITE" id="PS51371">
    <property type="entry name" value="CBS"/>
    <property type="match status" value="2"/>
</dbReference>
<dbReference type="PANTHER" id="PTHR43080:SF2">
    <property type="entry name" value="CBS DOMAIN-CONTAINING PROTEIN"/>
    <property type="match status" value="1"/>
</dbReference>
<gene>
    <name evidence="5" type="ORF">SAMN06273567_104414</name>
</gene>
<dbReference type="AlphaFoldDB" id="A0A521EBF1"/>
<feature type="region of interest" description="Disordered" evidence="3">
    <location>
        <begin position="205"/>
        <end position="227"/>
    </location>
</feature>
<evidence type="ECO:0000313" key="6">
    <source>
        <dbReference type="Proteomes" id="UP000317484"/>
    </source>
</evidence>
<dbReference type="InterPro" id="IPR000644">
    <property type="entry name" value="CBS_dom"/>
</dbReference>
<dbReference type="EMBL" id="FXTJ01000004">
    <property type="protein sequence ID" value="SMO81227.1"/>
    <property type="molecule type" value="Genomic_DNA"/>
</dbReference>
<protein>
    <submittedName>
        <fullName evidence="5">CBS domain-containing protein</fullName>
    </submittedName>
</protein>
<dbReference type="Proteomes" id="UP000317484">
    <property type="component" value="Unassembled WGS sequence"/>
</dbReference>
<evidence type="ECO:0000256" key="1">
    <source>
        <dbReference type="ARBA" id="ARBA00023122"/>
    </source>
</evidence>
<dbReference type="Gene3D" id="3.10.580.10">
    <property type="entry name" value="CBS-domain"/>
    <property type="match status" value="1"/>
</dbReference>
<evidence type="ECO:0000256" key="3">
    <source>
        <dbReference type="SAM" id="MobiDB-lite"/>
    </source>
</evidence>
<evidence type="ECO:0000313" key="5">
    <source>
        <dbReference type="EMBL" id="SMO81227.1"/>
    </source>
</evidence>
<dbReference type="SUPFAM" id="SSF54631">
    <property type="entry name" value="CBS-domain pair"/>
    <property type="match status" value="1"/>
</dbReference>
<proteinExistence type="predicted"/>
<name>A0A521EBF1_9ACTN</name>
<keyword evidence="6" id="KW-1185">Reference proteome</keyword>
<feature type="domain" description="CBS" evidence="4">
    <location>
        <begin position="7"/>
        <end position="66"/>
    </location>
</feature>
<accession>A0A521EBF1</accession>